<dbReference type="PANTHER" id="PTHR23508:SF10">
    <property type="entry name" value="CARBOXYLIC ACID TRANSPORTER PROTEIN HOMOLOG"/>
    <property type="match status" value="1"/>
</dbReference>
<evidence type="ECO:0000256" key="2">
    <source>
        <dbReference type="ARBA" id="ARBA00022692"/>
    </source>
</evidence>
<dbReference type="Gene3D" id="1.20.1250.20">
    <property type="entry name" value="MFS general substrate transporter like domains"/>
    <property type="match status" value="1"/>
</dbReference>
<feature type="transmembrane region" description="Helical" evidence="5">
    <location>
        <begin position="61"/>
        <end position="80"/>
    </location>
</feature>
<gene>
    <name evidence="7" type="ORF">SAMN05443245_1977</name>
</gene>
<feature type="transmembrane region" description="Helical" evidence="5">
    <location>
        <begin position="92"/>
        <end position="112"/>
    </location>
</feature>
<dbReference type="InterPro" id="IPR020846">
    <property type="entry name" value="MFS_dom"/>
</dbReference>
<dbReference type="Pfam" id="PF07690">
    <property type="entry name" value="MFS_1"/>
    <property type="match status" value="1"/>
</dbReference>
<dbReference type="RefSeq" id="WP_074764112.1">
    <property type="nucleotide sequence ID" value="NZ_FNKP01000001.1"/>
</dbReference>
<reference evidence="8" key="1">
    <citation type="submission" date="2016-10" db="EMBL/GenBank/DDBJ databases">
        <authorList>
            <person name="Varghese N."/>
            <person name="Submissions S."/>
        </authorList>
    </citation>
    <scope>NUCLEOTIDE SEQUENCE [LARGE SCALE GENOMIC DNA]</scope>
    <source>
        <strain evidence="8">GAS106B</strain>
    </source>
</reference>
<accession>A0A1H1C527</accession>
<evidence type="ECO:0000256" key="1">
    <source>
        <dbReference type="ARBA" id="ARBA00004141"/>
    </source>
</evidence>
<dbReference type="PROSITE" id="PS00217">
    <property type="entry name" value="SUGAR_TRANSPORT_2"/>
    <property type="match status" value="1"/>
</dbReference>
<dbReference type="CDD" id="cd17365">
    <property type="entry name" value="MFS_PcaK_like"/>
    <property type="match status" value="1"/>
</dbReference>
<keyword evidence="8" id="KW-1185">Reference proteome</keyword>
<dbReference type="SUPFAM" id="SSF103473">
    <property type="entry name" value="MFS general substrate transporter"/>
    <property type="match status" value="1"/>
</dbReference>
<dbReference type="InterPro" id="IPR036259">
    <property type="entry name" value="MFS_trans_sf"/>
</dbReference>
<evidence type="ECO:0000256" key="5">
    <source>
        <dbReference type="SAM" id="Phobius"/>
    </source>
</evidence>
<feature type="transmembrane region" description="Helical" evidence="5">
    <location>
        <begin position="430"/>
        <end position="452"/>
    </location>
</feature>
<feature type="transmembrane region" description="Helical" evidence="5">
    <location>
        <begin position="26"/>
        <end position="49"/>
    </location>
</feature>
<feature type="transmembrane region" description="Helical" evidence="5">
    <location>
        <begin position="118"/>
        <end position="137"/>
    </location>
</feature>
<dbReference type="InterPro" id="IPR011701">
    <property type="entry name" value="MFS"/>
</dbReference>
<dbReference type="GO" id="GO:0046943">
    <property type="term" value="F:carboxylic acid transmembrane transporter activity"/>
    <property type="evidence" value="ECO:0007669"/>
    <property type="project" value="TreeGrafter"/>
</dbReference>
<dbReference type="PROSITE" id="PS00216">
    <property type="entry name" value="SUGAR_TRANSPORT_1"/>
    <property type="match status" value="1"/>
</dbReference>
<feature type="transmembrane region" description="Helical" evidence="5">
    <location>
        <begin position="402"/>
        <end position="424"/>
    </location>
</feature>
<feature type="domain" description="Major facilitator superfamily (MFS) profile" evidence="6">
    <location>
        <begin position="26"/>
        <end position="456"/>
    </location>
</feature>
<evidence type="ECO:0000313" key="7">
    <source>
        <dbReference type="EMBL" id="SDQ59298.1"/>
    </source>
</evidence>
<feature type="transmembrane region" description="Helical" evidence="5">
    <location>
        <begin position="149"/>
        <end position="172"/>
    </location>
</feature>
<dbReference type="PANTHER" id="PTHR23508">
    <property type="entry name" value="CARBOXYLIC ACID TRANSPORTER PROTEIN HOMOLOG"/>
    <property type="match status" value="1"/>
</dbReference>
<organism evidence="7 8">
    <name type="scientific">Paraburkholderia fungorum</name>
    <dbReference type="NCBI Taxonomy" id="134537"/>
    <lineage>
        <taxon>Bacteria</taxon>
        <taxon>Pseudomonadati</taxon>
        <taxon>Pseudomonadota</taxon>
        <taxon>Betaproteobacteria</taxon>
        <taxon>Burkholderiales</taxon>
        <taxon>Burkholderiaceae</taxon>
        <taxon>Paraburkholderia</taxon>
    </lineage>
</organism>
<dbReference type="OrthoDB" id="7066727at2"/>
<keyword evidence="3 5" id="KW-1133">Transmembrane helix</keyword>
<feature type="transmembrane region" description="Helical" evidence="5">
    <location>
        <begin position="342"/>
        <end position="361"/>
    </location>
</feature>
<keyword evidence="2 5" id="KW-0812">Transmembrane</keyword>
<evidence type="ECO:0000259" key="6">
    <source>
        <dbReference type="PROSITE" id="PS50850"/>
    </source>
</evidence>
<keyword evidence="4 5" id="KW-0472">Membrane</keyword>
<evidence type="ECO:0000256" key="3">
    <source>
        <dbReference type="ARBA" id="ARBA00022989"/>
    </source>
</evidence>
<dbReference type="PROSITE" id="PS50850">
    <property type="entry name" value="MFS"/>
    <property type="match status" value="1"/>
</dbReference>
<feature type="transmembrane region" description="Helical" evidence="5">
    <location>
        <begin position="312"/>
        <end position="330"/>
    </location>
</feature>
<comment type="subcellular location">
    <subcellularLocation>
        <location evidence="1">Membrane</location>
        <topology evidence="1">Multi-pass membrane protein</topology>
    </subcellularLocation>
</comment>
<sequence length="472" mass="49808">MTSPDRSVDVQVFIDEQRFSPFQWTILVLCFLVVAADGFDTAAVGFIAPSLVQQWGIARSSLGPVMSAALVGLGIGALAAGPFADRIGRKTVLALSVFFFGLWSLAAARATSIESLTLLRFFTGLGLGAAMPNAVTLMSEYAPARIRAVAVNAMFCGFSCGLALGGLASAWLIPHFGWPSVLVAGGVGPIVLTVLLILLLPESVQFLAVRRKADQRIARILQRIAPHINLERCRFVARDDRAGHVTHASDARGHSGDGTRAQWALAVVLSSRYRFGTQMLWLAYFMGLLIYYLLTNWLPTLFKDTGFSAEKAALMTSLFPLGGVLGNLCVGWIMDRFVGHRVVALTYALVGVLVLLVGQGVGHQLWLGTLIFLTGAVATSAVTSMSALAASFYPTRARATGVAWMLGVGRIGGVAGALVGAALMGLGWQFGAVFSLLCVPAVIAAGGVYLMMRRVPEDGASSKGAVAAMAGK</sequence>
<protein>
    <submittedName>
        <fullName evidence="7">MFS transporter, AAHS family, 4-hydroxybenzoate transporter</fullName>
    </submittedName>
</protein>
<name>A0A1H1C527_9BURK</name>
<dbReference type="GO" id="GO:0005886">
    <property type="term" value="C:plasma membrane"/>
    <property type="evidence" value="ECO:0007669"/>
    <property type="project" value="TreeGrafter"/>
</dbReference>
<feature type="transmembrane region" description="Helical" evidence="5">
    <location>
        <begin position="367"/>
        <end position="390"/>
    </location>
</feature>
<dbReference type="InterPro" id="IPR005829">
    <property type="entry name" value="Sugar_transporter_CS"/>
</dbReference>
<proteinExistence type="predicted"/>
<evidence type="ECO:0000256" key="4">
    <source>
        <dbReference type="ARBA" id="ARBA00023136"/>
    </source>
</evidence>
<dbReference type="EMBL" id="FNKP01000001">
    <property type="protein sequence ID" value="SDQ59298.1"/>
    <property type="molecule type" value="Genomic_DNA"/>
</dbReference>
<dbReference type="AlphaFoldDB" id="A0A1H1C527"/>
<evidence type="ECO:0000313" key="8">
    <source>
        <dbReference type="Proteomes" id="UP000183487"/>
    </source>
</evidence>
<feature type="transmembrane region" description="Helical" evidence="5">
    <location>
        <begin position="279"/>
        <end position="300"/>
    </location>
</feature>
<feature type="transmembrane region" description="Helical" evidence="5">
    <location>
        <begin position="178"/>
        <end position="200"/>
    </location>
</feature>
<dbReference type="Proteomes" id="UP000183487">
    <property type="component" value="Unassembled WGS sequence"/>
</dbReference>